<dbReference type="Proteomes" id="UP000183832">
    <property type="component" value="Unassembled WGS sequence"/>
</dbReference>
<evidence type="ECO:0000313" key="1">
    <source>
        <dbReference type="EMBL" id="CRK88054.1"/>
    </source>
</evidence>
<gene>
    <name evidence="1" type="ORF">CLUMA_CG001839</name>
</gene>
<sequence length="81" mass="9308">MDHSNNTSKHKENEQTRKTIEQVLEKIQTQDEVFTFGFTFMAKILFKHAMTTDLDAAMGHKTEKIIGSYSVWCASPRVELS</sequence>
<proteinExistence type="predicted"/>
<accession>A0A1J1HNL0</accession>
<reference evidence="1 2" key="1">
    <citation type="submission" date="2015-04" db="EMBL/GenBank/DDBJ databases">
        <authorList>
            <person name="Syromyatnikov M.Y."/>
            <person name="Popov V.N."/>
        </authorList>
    </citation>
    <scope>NUCLEOTIDE SEQUENCE [LARGE SCALE GENOMIC DNA]</scope>
</reference>
<organism evidence="1 2">
    <name type="scientific">Clunio marinus</name>
    <dbReference type="NCBI Taxonomy" id="568069"/>
    <lineage>
        <taxon>Eukaryota</taxon>
        <taxon>Metazoa</taxon>
        <taxon>Ecdysozoa</taxon>
        <taxon>Arthropoda</taxon>
        <taxon>Hexapoda</taxon>
        <taxon>Insecta</taxon>
        <taxon>Pterygota</taxon>
        <taxon>Neoptera</taxon>
        <taxon>Endopterygota</taxon>
        <taxon>Diptera</taxon>
        <taxon>Nematocera</taxon>
        <taxon>Chironomoidea</taxon>
        <taxon>Chironomidae</taxon>
        <taxon>Clunio</taxon>
    </lineage>
</organism>
<evidence type="ECO:0000313" key="2">
    <source>
        <dbReference type="Proteomes" id="UP000183832"/>
    </source>
</evidence>
<protein>
    <submittedName>
        <fullName evidence="1">CLUMA_CG001839, isoform A</fullName>
    </submittedName>
</protein>
<keyword evidence="2" id="KW-1185">Reference proteome</keyword>
<dbReference type="AlphaFoldDB" id="A0A1J1HNL0"/>
<name>A0A1J1HNL0_9DIPT</name>
<dbReference type="EMBL" id="CVRI01000006">
    <property type="protein sequence ID" value="CRK88054.1"/>
    <property type="molecule type" value="Genomic_DNA"/>
</dbReference>